<keyword evidence="5" id="KW-1185">Reference proteome</keyword>
<name>A0A4P8XY04_9FIRM</name>
<dbReference type="InterPro" id="IPR009835">
    <property type="entry name" value="SrtB"/>
</dbReference>
<dbReference type="CDD" id="cd05826">
    <property type="entry name" value="Sortase_B"/>
    <property type="match status" value="1"/>
</dbReference>
<dbReference type="EMBL" id="CP039381">
    <property type="protein sequence ID" value="QCT07642.1"/>
    <property type="molecule type" value="Genomic_DNA"/>
</dbReference>
<dbReference type="KEGG" id="ruj:E5Z56_09875"/>
<sequence>MLRKTIKIVDKGIDRIVLIVSLLFFLICIYAMIDAVMVYYNANDQSVLKYKPHGKEDAAILRELSDDAVAWLTVDNTNIDYPVMQGENNSEYLNKDPYGDYSLSGSIFLDSRCDGEFKDEYSLLYGHHMDYGAMFGALDEFIKPDYFSTHRTGTLITVGGEEYKINFFAAAKAPADEDIIFDPTNTDNEKLLEYIKTNAAVYEEPQDRTHIIALSTCQSAENIERMLVFGILSH</sequence>
<dbReference type="InterPro" id="IPR023365">
    <property type="entry name" value="Sortase_dom-sf"/>
</dbReference>
<evidence type="ECO:0000313" key="5">
    <source>
        <dbReference type="Proteomes" id="UP000301475"/>
    </source>
</evidence>
<keyword evidence="1 4" id="KW-0378">Hydrolase</keyword>
<keyword evidence="3" id="KW-1133">Transmembrane helix</keyword>
<dbReference type="EC" id="3.4.22.71" evidence="4"/>
<dbReference type="GO" id="GO:0016787">
    <property type="term" value="F:hydrolase activity"/>
    <property type="evidence" value="ECO:0007669"/>
    <property type="project" value="UniProtKB-KW"/>
</dbReference>
<proteinExistence type="predicted"/>
<accession>A0A4P8XY04</accession>
<dbReference type="Proteomes" id="UP000301475">
    <property type="component" value="Chromosome"/>
</dbReference>
<reference evidence="4 5" key="1">
    <citation type="submission" date="2019-04" db="EMBL/GenBank/DDBJ databases">
        <authorList>
            <person name="Embree M."/>
            <person name="Gaffney J.R."/>
        </authorList>
    </citation>
    <scope>NUCLEOTIDE SEQUENCE [LARGE SCALE GENOMIC DNA]</scope>
    <source>
        <strain evidence="4 5">JE7A12</strain>
    </source>
</reference>
<evidence type="ECO:0000256" key="2">
    <source>
        <dbReference type="PIRSR" id="PIRSR605754-1"/>
    </source>
</evidence>
<protein>
    <submittedName>
        <fullName evidence="4">Class B sortase</fullName>
        <ecNumber evidence="4">3.4.22.71</ecNumber>
    </submittedName>
</protein>
<evidence type="ECO:0000256" key="3">
    <source>
        <dbReference type="SAM" id="Phobius"/>
    </source>
</evidence>
<evidence type="ECO:0000313" key="4">
    <source>
        <dbReference type="EMBL" id="QCT07642.1"/>
    </source>
</evidence>
<organism evidence="4 5">
    <name type="scientific">Ruminococcus bovis</name>
    <dbReference type="NCBI Taxonomy" id="2564099"/>
    <lineage>
        <taxon>Bacteria</taxon>
        <taxon>Bacillati</taxon>
        <taxon>Bacillota</taxon>
        <taxon>Clostridia</taxon>
        <taxon>Eubacteriales</taxon>
        <taxon>Oscillospiraceae</taxon>
        <taxon>Ruminococcus</taxon>
    </lineage>
</organism>
<gene>
    <name evidence="4" type="primary">srtB</name>
    <name evidence="4" type="ORF">E5Z56_09875</name>
</gene>
<evidence type="ECO:0000256" key="1">
    <source>
        <dbReference type="ARBA" id="ARBA00022801"/>
    </source>
</evidence>
<dbReference type="NCBIfam" id="TIGR03064">
    <property type="entry name" value="sortase_srtB"/>
    <property type="match status" value="1"/>
</dbReference>
<feature type="active site" description="Acyl-thioester intermediate" evidence="2">
    <location>
        <position position="217"/>
    </location>
</feature>
<dbReference type="RefSeq" id="WP_138157636.1">
    <property type="nucleotide sequence ID" value="NZ_CP039381.1"/>
</dbReference>
<keyword evidence="3" id="KW-0812">Transmembrane</keyword>
<feature type="transmembrane region" description="Helical" evidence="3">
    <location>
        <begin position="16"/>
        <end position="40"/>
    </location>
</feature>
<dbReference type="Pfam" id="PF04203">
    <property type="entry name" value="Sortase"/>
    <property type="match status" value="1"/>
</dbReference>
<dbReference type="Gene3D" id="2.40.260.10">
    <property type="entry name" value="Sortase"/>
    <property type="match status" value="1"/>
</dbReference>
<dbReference type="SUPFAM" id="SSF63817">
    <property type="entry name" value="Sortase"/>
    <property type="match status" value="1"/>
</dbReference>
<dbReference type="InterPro" id="IPR005754">
    <property type="entry name" value="Sortase"/>
</dbReference>
<keyword evidence="3" id="KW-0472">Membrane</keyword>
<dbReference type="OrthoDB" id="9806013at2"/>
<feature type="active site" description="Proton donor/acceptor" evidence="2">
    <location>
        <position position="127"/>
    </location>
</feature>
<dbReference type="AlphaFoldDB" id="A0A4P8XY04"/>